<dbReference type="Gene3D" id="3.20.20.80">
    <property type="entry name" value="Glycosidases"/>
    <property type="match status" value="2"/>
</dbReference>
<dbReference type="Pfam" id="PF01301">
    <property type="entry name" value="Glyco_hydro_35"/>
    <property type="match status" value="2"/>
</dbReference>
<dbReference type="SUPFAM" id="SSF51445">
    <property type="entry name" value="(Trans)glycosidases"/>
    <property type="match status" value="1"/>
</dbReference>
<dbReference type="InterPro" id="IPR001944">
    <property type="entry name" value="Glycoside_Hdrlase_35"/>
</dbReference>
<evidence type="ECO:0000256" key="3">
    <source>
        <dbReference type="ARBA" id="ARBA00012756"/>
    </source>
</evidence>
<evidence type="ECO:0000256" key="1">
    <source>
        <dbReference type="ARBA" id="ARBA00001412"/>
    </source>
</evidence>
<evidence type="ECO:0000256" key="5">
    <source>
        <dbReference type="ARBA" id="ARBA00023295"/>
    </source>
</evidence>
<protein>
    <recommendedName>
        <fullName evidence="3">beta-galactosidase</fullName>
        <ecNumber evidence="3">3.2.1.23</ecNumber>
    </recommendedName>
</protein>
<feature type="domain" description="Glycoside hydrolase 35 catalytic" evidence="6">
    <location>
        <begin position="1"/>
        <end position="155"/>
    </location>
</feature>
<accession>A0AAV0JD20</accession>
<dbReference type="AlphaFoldDB" id="A0AAV0JD20"/>
<proteinExistence type="inferred from homology"/>
<dbReference type="GO" id="GO:0004565">
    <property type="term" value="F:beta-galactosidase activity"/>
    <property type="evidence" value="ECO:0007669"/>
    <property type="project" value="UniProtKB-EC"/>
</dbReference>
<gene>
    <name evidence="7" type="ORF">LITE_LOCUS13515</name>
</gene>
<keyword evidence="4" id="KW-0378">Hydrolase</keyword>
<dbReference type="Proteomes" id="UP001154282">
    <property type="component" value="Unassembled WGS sequence"/>
</dbReference>
<comment type="catalytic activity">
    <reaction evidence="1">
        <text>Hydrolysis of terminal non-reducing beta-D-galactose residues in beta-D-galactosides.</text>
        <dbReference type="EC" id="3.2.1.23"/>
    </reaction>
</comment>
<dbReference type="EC" id="3.2.1.23" evidence="3"/>
<feature type="domain" description="Glycoside hydrolase 35 catalytic" evidence="6">
    <location>
        <begin position="159"/>
        <end position="230"/>
    </location>
</feature>
<comment type="caution">
    <text evidence="7">The sequence shown here is derived from an EMBL/GenBank/DDBJ whole genome shotgun (WGS) entry which is preliminary data.</text>
</comment>
<dbReference type="InterPro" id="IPR019801">
    <property type="entry name" value="Glyco_hydro_35_CS"/>
</dbReference>
<sequence length="239" mass="27011">MWPEIIRLSKEGGLDVIETYVFWNNHEPERGQTVQEAGLLVHLRIGPYACAEWNYGGFPMWLHFLPGIQFRTNNAIFKNEMKRFLAKVVNLMKEERLFASQGGPIILAQVENEYGNVESSYGQPGELYVQWAAKTAVSLNTTVPWVMCAQGDAPDPISFGYPIPYRPVEDLAFSVARFFEYGGTFQNYYMYFGGTNFGRTAGGPLVATSYDYDAPIDEYGKTKNSHFSLQVTYLKLGFG</sequence>
<evidence type="ECO:0000256" key="4">
    <source>
        <dbReference type="ARBA" id="ARBA00022801"/>
    </source>
</evidence>
<organism evidence="7 8">
    <name type="scientific">Linum tenue</name>
    <dbReference type="NCBI Taxonomy" id="586396"/>
    <lineage>
        <taxon>Eukaryota</taxon>
        <taxon>Viridiplantae</taxon>
        <taxon>Streptophyta</taxon>
        <taxon>Embryophyta</taxon>
        <taxon>Tracheophyta</taxon>
        <taxon>Spermatophyta</taxon>
        <taxon>Magnoliopsida</taxon>
        <taxon>eudicotyledons</taxon>
        <taxon>Gunneridae</taxon>
        <taxon>Pentapetalae</taxon>
        <taxon>rosids</taxon>
        <taxon>fabids</taxon>
        <taxon>Malpighiales</taxon>
        <taxon>Linaceae</taxon>
        <taxon>Linum</taxon>
    </lineage>
</organism>
<dbReference type="GO" id="GO:0005975">
    <property type="term" value="P:carbohydrate metabolic process"/>
    <property type="evidence" value="ECO:0007669"/>
    <property type="project" value="InterPro"/>
</dbReference>
<evidence type="ECO:0000313" key="7">
    <source>
        <dbReference type="EMBL" id="CAI0407260.1"/>
    </source>
</evidence>
<reference evidence="7" key="1">
    <citation type="submission" date="2022-08" db="EMBL/GenBank/DDBJ databases">
        <authorList>
            <person name="Gutierrez-Valencia J."/>
        </authorList>
    </citation>
    <scope>NUCLEOTIDE SEQUENCE</scope>
</reference>
<dbReference type="EMBL" id="CAMGYJ010000004">
    <property type="protein sequence ID" value="CAI0407260.1"/>
    <property type="molecule type" value="Genomic_DNA"/>
</dbReference>
<comment type="similarity">
    <text evidence="2">Belongs to the glycosyl hydrolase 35 family.</text>
</comment>
<evidence type="ECO:0000259" key="6">
    <source>
        <dbReference type="Pfam" id="PF01301"/>
    </source>
</evidence>
<evidence type="ECO:0000256" key="2">
    <source>
        <dbReference type="ARBA" id="ARBA00009809"/>
    </source>
</evidence>
<dbReference type="InterPro" id="IPR031330">
    <property type="entry name" value="Gly_Hdrlase_35_cat"/>
</dbReference>
<name>A0AAV0JD20_9ROSI</name>
<keyword evidence="8" id="KW-1185">Reference proteome</keyword>
<dbReference type="PROSITE" id="PS01182">
    <property type="entry name" value="GLYCOSYL_HYDROL_F35"/>
    <property type="match status" value="1"/>
</dbReference>
<evidence type="ECO:0000313" key="8">
    <source>
        <dbReference type="Proteomes" id="UP001154282"/>
    </source>
</evidence>
<keyword evidence="5" id="KW-0326">Glycosidase</keyword>
<dbReference type="PANTHER" id="PTHR23421">
    <property type="entry name" value="BETA-GALACTOSIDASE RELATED"/>
    <property type="match status" value="1"/>
</dbReference>
<dbReference type="InterPro" id="IPR017853">
    <property type="entry name" value="GH"/>
</dbReference>